<dbReference type="Pfam" id="PF02949">
    <property type="entry name" value="7tm_6"/>
    <property type="match status" value="1"/>
</dbReference>
<dbReference type="InterPro" id="IPR004117">
    <property type="entry name" value="7tm6_olfct_rcpt"/>
</dbReference>
<proteinExistence type="predicted"/>
<feature type="transmembrane region" description="Helical" evidence="10">
    <location>
        <begin position="204"/>
        <end position="227"/>
    </location>
</feature>
<evidence type="ECO:0000256" key="10">
    <source>
        <dbReference type="SAM" id="Phobius"/>
    </source>
</evidence>
<dbReference type="Proteomes" id="UP001162156">
    <property type="component" value="Unassembled WGS sequence"/>
</dbReference>
<feature type="transmembrane region" description="Helical" evidence="10">
    <location>
        <begin position="69"/>
        <end position="91"/>
    </location>
</feature>
<dbReference type="GO" id="GO:0007165">
    <property type="term" value="P:signal transduction"/>
    <property type="evidence" value="ECO:0007669"/>
    <property type="project" value="UniProtKB-KW"/>
</dbReference>
<name>A0AAV8ZTV4_9CUCU</name>
<dbReference type="PANTHER" id="PTHR21137:SF35">
    <property type="entry name" value="ODORANT RECEPTOR 19A-RELATED"/>
    <property type="match status" value="1"/>
</dbReference>
<dbReference type="AlphaFoldDB" id="A0AAV8ZTV4"/>
<evidence type="ECO:0000256" key="8">
    <source>
        <dbReference type="ARBA" id="ARBA00023170"/>
    </source>
</evidence>
<evidence type="ECO:0000256" key="2">
    <source>
        <dbReference type="ARBA" id="ARBA00022475"/>
    </source>
</evidence>
<keyword evidence="3" id="KW-0716">Sensory transduction</keyword>
<keyword evidence="12" id="KW-1185">Reference proteome</keyword>
<comment type="caution">
    <text evidence="11">The sequence shown here is derived from an EMBL/GenBank/DDBJ whole genome shotgun (WGS) entry which is preliminary data.</text>
</comment>
<dbReference type="GO" id="GO:0005886">
    <property type="term" value="C:plasma membrane"/>
    <property type="evidence" value="ECO:0007669"/>
    <property type="project" value="UniProtKB-SubCell"/>
</dbReference>
<protein>
    <submittedName>
        <fullName evidence="11">Uncharacterized protein</fullName>
    </submittedName>
</protein>
<feature type="transmembrane region" description="Helical" evidence="10">
    <location>
        <begin position="38"/>
        <end position="57"/>
    </location>
</feature>
<evidence type="ECO:0000256" key="7">
    <source>
        <dbReference type="ARBA" id="ARBA00023136"/>
    </source>
</evidence>
<evidence type="ECO:0000256" key="1">
    <source>
        <dbReference type="ARBA" id="ARBA00004651"/>
    </source>
</evidence>
<reference evidence="11" key="1">
    <citation type="journal article" date="2023" name="Insect Mol. Biol.">
        <title>Genome sequencing provides insights into the evolution of gene families encoding plant cell wall-degrading enzymes in longhorned beetles.</title>
        <authorList>
            <person name="Shin N.R."/>
            <person name="Okamura Y."/>
            <person name="Kirsch R."/>
            <person name="Pauchet Y."/>
        </authorList>
    </citation>
    <scope>NUCLEOTIDE SEQUENCE</scope>
    <source>
        <strain evidence="11">RBIC_L_NR</strain>
    </source>
</reference>
<keyword evidence="7 10" id="KW-0472">Membrane</keyword>
<keyword evidence="8" id="KW-0675">Receptor</keyword>
<evidence type="ECO:0000256" key="9">
    <source>
        <dbReference type="ARBA" id="ARBA00023224"/>
    </source>
</evidence>
<evidence type="ECO:0000256" key="4">
    <source>
        <dbReference type="ARBA" id="ARBA00022692"/>
    </source>
</evidence>
<evidence type="ECO:0000313" key="11">
    <source>
        <dbReference type="EMBL" id="KAJ8971343.1"/>
    </source>
</evidence>
<gene>
    <name evidence="11" type="ORF">NQ314_000756</name>
</gene>
<keyword evidence="9" id="KW-0807">Transducer</keyword>
<keyword evidence="6 10" id="KW-1133">Transmembrane helix</keyword>
<evidence type="ECO:0000256" key="6">
    <source>
        <dbReference type="ARBA" id="ARBA00022989"/>
    </source>
</evidence>
<evidence type="ECO:0000256" key="5">
    <source>
        <dbReference type="ARBA" id="ARBA00022725"/>
    </source>
</evidence>
<dbReference type="GO" id="GO:0005549">
    <property type="term" value="F:odorant binding"/>
    <property type="evidence" value="ECO:0007669"/>
    <property type="project" value="InterPro"/>
</dbReference>
<accession>A0AAV8ZTV4</accession>
<organism evidence="11 12">
    <name type="scientific">Rhamnusium bicolor</name>
    <dbReference type="NCBI Taxonomy" id="1586634"/>
    <lineage>
        <taxon>Eukaryota</taxon>
        <taxon>Metazoa</taxon>
        <taxon>Ecdysozoa</taxon>
        <taxon>Arthropoda</taxon>
        <taxon>Hexapoda</taxon>
        <taxon>Insecta</taxon>
        <taxon>Pterygota</taxon>
        <taxon>Neoptera</taxon>
        <taxon>Endopterygota</taxon>
        <taxon>Coleoptera</taxon>
        <taxon>Polyphaga</taxon>
        <taxon>Cucujiformia</taxon>
        <taxon>Chrysomeloidea</taxon>
        <taxon>Cerambycidae</taxon>
        <taxon>Lepturinae</taxon>
        <taxon>Rhagiini</taxon>
        <taxon>Rhamnusium</taxon>
    </lineage>
</organism>
<evidence type="ECO:0000256" key="3">
    <source>
        <dbReference type="ARBA" id="ARBA00022606"/>
    </source>
</evidence>
<feature type="transmembrane region" description="Helical" evidence="10">
    <location>
        <begin position="132"/>
        <end position="155"/>
    </location>
</feature>
<dbReference type="PANTHER" id="PTHR21137">
    <property type="entry name" value="ODORANT RECEPTOR"/>
    <property type="match status" value="1"/>
</dbReference>
<evidence type="ECO:0000313" key="12">
    <source>
        <dbReference type="Proteomes" id="UP001162156"/>
    </source>
</evidence>
<dbReference type="GO" id="GO:0004984">
    <property type="term" value="F:olfactory receptor activity"/>
    <property type="evidence" value="ECO:0007669"/>
    <property type="project" value="InterPro"/>
</dbReference>
<keyword evidence="2" id="KW-1003">Cell membrane</keyword>
<keyword evidence="4 10" id="KW-0812">Transmembrane</keyword>
<dbReference type="EMBL" id="JANEYF010000229">
    <property type="protein sequence ID" value="KAJ8971343.1"/>
    <property type="molecule type" value="Genomic_DNA"/>
</dbReference>
<keyword evidence="5" id="KW-0552">Olfaction</keyword>
<sequence>MPAKNHDNFFYTIEWFCKICGFWWPDKNDKKIEKIAQILWDFVILFVGLLFLTCELLKIKDTISDFQQFIALIGMMFTHAVGLVKFIVIVANQSRINKLKDILQDKRYNYEAYGSFQPGKIFSNSKRLCRKLIIITLFVYCMVGASGHISALITLNRNDQEEHFHGNVTCNDFITYVFVIPFPTPNKRSCKNAFIYMDLGLGAWALYVARQMLASLLILASCLFVSTQVTYSDPKLFSAIEYMMAILLQLSLICHFGNEVTETSSAIGYSLYEINWLSSSKRFKMCMLMMMCRLQRKVCLTIGKFTPLNLTTLVSVGIGKQ</sequence>
<comment type="subcellular location">
    <subcellularLocation>
        <location evidence="1">Cell membrane</location>
        <topology evidence="1">Multi-pass membrane protein</topology>
    </subcellularLocation>
</comment>